<dbReference type="Pfam" id="PF17835">
    <property type="entry name" value="NOG1_N"/>
    <property type="match status" value="1"/>
</dbReference>
<dbReference type="SUPFAM" id="SSF52540">
    <property type="entry name" value="P-loop containing nucleoside triphosphate hydrolases"/>
    <property type="match status" value="1"/>
</dbReference>
<organism evidence="2">
    <name type="scientific">marine sediment metagenome</name>
    <dbReference type="NCBI Taxonomy" id="412755"/>
    <lineage>
        <taxon>unclassified sequences</taxon>
        <taxon>metagenomes</taxon>
        <taxon>ecological metagenomes</taxon>
    </lineage>
</organism>
<dbReference type="PANTHER" id="PTHR45759">
    <property type="entry name" value="NUCLEOLAR GTP-BINDING PROTEIN 1"/>
    <property type="match status" value="1"/>
</dbReference>
<proteinExistence type="predicted"/>
<comment type="caution">
    <text evidence="2">The sequence shown here is derived from an EMBL/GenBank/DDBJ whole genome shotgun (WGS) entry which is preliminary data.</text>
</comment>
<gene>
    <name evidence="2" type="ORF">S03H2_30637</name>
</gene>
<feature type="non-terminal residue" evidence="2">
    <location>
        <position position="1"/>
    </location>
</feature>
<dbReference type="AlphaFoldDB" id="X1HV62"/>
<evidence type="ECO:0000313" key="2">
    <source>
        <dbReference type="EMBL" id="GAH57714.1"/>
    </source>
</evidence>
<dbReference type="InterPro" id="IPR027417">
    <property type="entry name" value="P-loop_NTPase"/>
</dbReference>
<dbReference type="Gene3D" id="1.20.120.1190">
    <property type="match status" value="1"/>
</dbReference>
<evidence type="ECO:0000259" key="1">
    <source>
        <dbReference type="Pfam" id="PF17835"/>
    </source>
</evidence>
<dbReference type="EMBL" id="BARU01018544">
    <property type="protein sequence ID" value="GAH57714.1"/>
    <property type="molecule type" value="Genomic_DNA"/>
</dbReference>
<protein>
    <recommendedName>
        <fullName evidence="1">NOG1 N-terminal helical domain-containing protein</fullName>
    </recommendedName>
</protein>
<dbReference type="InterPro" id="IPR041623">
    <property type="entry name" value="NOG1_N"/>
</dbReference>
<accession>X1HV62</accession>
<reference evidence="2" key="1">
    <citation type="journal article" date="2014" name="Front. Microbiol.">
        <title>High frequency of phylogenetically diverse reductive dehalogenase-homologous genes in deep subseafloor sedimentary metagenomes.</title>
        <authorList>
            <person name="Kawai M."/>
            <person name="Futagami T."/>
            <person name="Toyoda A."/>
            <person name="Takaki Y."/>
            <person name="Nishi S."/>
            <person name="Hori S."/>
            <person name="Arai W."/>
            <person name="Tsubouchi T."/>
            <person name="Morono Y."/>
            <person name="Uchiyama I."/>
            <person name="Ito T."/>
            <person name="Fujiyama A."/>
            <person name="Inagaki F."/>
            <person name="Takami H."/>
        </authorList>
    </citation>
    <scope>NUCLEOTIDE SEQUENCE</scope>
    <source>
        <strain evidence="2">Expedition CK06-06</strain>
    </source>
</reference>
<sequence>NAPILLKAKKKEFTRIKVAIKELIERILVIIKKVPIIDDLPDFYKELASLLVDVDELKLTLGKLNGILPVLSKLEREHSKKLSQIETPKDADRIRRAAFGRVSSIIRKQNKNLEYLNSVRGRLKEIPSLDYTTHCIVVAGYPNVGKSSIVKNISTNKKLKFKNTHSQQKNYH</sequence>
<name>X1HV62_9ZZZZ</name>
<feature type="domain" description="NOG1 N-terminal helical" evidence="1">
    <location>
        <begin position="7"/>
        <end position="130"/>
    </location>
</feature>